<dbReference type="PROSITE" id="PS51914">
    <property type="entry name" value="MRH"/>
    <property type="match status" value="1"/>
</dbReference>
<dbReference type="Pfam" id="PF02157">
    <property type="entry name" value="Man-6-P_recep"/>
    <property type="match status" value="1"/>
</dbReference>
<reference evidence="13" key="1">
    <citation type="submission" date="2022-11" db="UniProtKB">
        <authorList>
            <consortium name="EnsemblMetazoa"/>
        </authorList>
    </citation>
    <scope>IDENTIFICATION</scope>
</reference>
<dbReference type="SUPFAM" id="SSF50911">
    <property type="entry name" value="Mannose 6-phosphate receptor domain"/>
    <property type="match status" value="1"/>
</dbReference>
<dbReference type="InterPro" id="IPR028927">
    <property type="entry name" value="Man-6-P_rcpt"/>
</dbReference>
<dbReference type="OMA" id="WVMLIYG"/>
<dbReference type="GO" id="GO:0006622">
    <property type="term" value="P:protein targeting to lysosome"/>
    <property type="evidence" value="ECO:0007669"/>
    <property type="project" value="InterPro"/>
</dbReference>
<evidence type="ECO:0000313" key="14">
    <source>
        <dbReference type="Proteomes" id="UP000887568"/>
    </source>
</evidence>
<evidence type="ECO:0000256" key="10">
    <source>
        <dbReference type="SAM" id="Phobius"/>
    </source>
</evidence>
<dbReference type="GeneID" id="119732513"/>
<evidence type="ECO:0000256" key="2">
    <source>
        <dbReference type="ARBA" id="ARBA00022448"/>
    </source>
</evidence>
<keyword evidence="3 10" id="KW-0812">Transmembrane</keyword>
<evidence type="ECO:0000256" key="1">
    <source>
        <dbReference type="ARBA" id="ARBA00004308"/>
    </source>
</evidence>
<dbReference type="PRINTS" id="PR00715">
    <property type="entry name" value="MAN6PRECEPTR"/>
</dbReference>
<dbReference type="InterPro" id="IPR009011">
    <property type="entry name" value="Man6P_isomerase_rcpt-bd_dom_sf"/>
</dbReference>
<feature type="domain" description="MRH" evidence="12">
    <location>
        <begin position="19"/>
        <end position="168"/>
    </location>
</feature>
<feature type="transmembrane region" description="Helical" evidence="10">
    <location>
        <begin position="177"/>
        <end position="201"/>
    </location>
</feature>
<keyword evidence="7" id="KW-1015">Disulfide bond</keyword>
<name>A0A914ADW6_PATMI</name>
<dbReference type="EnsemblMetazoa" id="XM_038206069.1">
    <property type="protein sequence ID" value="XP_038061997.1"/>
    <property type="gene ID" value="LOC119732513"/>
</dbReference>
<evidence type="ECO:0000256" key="4">
    <source>
        <dbReference type="ARBA" id="ARBA00022729"/>
    </source>
</evidence>
<protein>
    <recommendedName>
        <fullName evidence="12">MRH domain-containing protein</fullName>
    </recommendedName>
</protein>
<sequence>MEVFLVILSILYVVRPVVCDCVVDSKSEEKYKNLFKPLKGKTLSLRDSAEKYQYDIRFCEAIDGRETEDVGVIQTELTGENKSSPAKVVIGRITATDIKTGTDWILLTYKNGKEYGSHCGQEARQAHIMMLCDTKHLMGTSVVVEENNNKEKDCSYIFEMTTTVACTVSPVSPFPGLSIGSVLVIITLSVIAAYIILGFIFQRFFMGAKGIEQFPNVSFWRDFGNLVADGCVLVFRTSPPQESRSYKGLGDDQLGFDEEEERDDHMLPM</sequence>
<evidence type="ECO:0000256" key="11">
    <source>
        <dbReference type="SAM" id="SignalP"/>
    </source>
</evidence>
<keyword evidence="6 10" id="KW-0472">Membrane</keyword>
<evidence type="ECO:0000256" key="8">
    <source>
        <dbReference type="ARBA" id="ARBA00023180"/>
    </source>
</evidence>
<keyword evidence="8" id="KW-0325">Glycoprotein</keyword>
<keyword evidence="5 10" id="KW-1133">Transmembrane helix</keyword>
<dbReference type="PANTHER" id="PTHR15071">
    <property type="entry name" value="MANNOSE-6-PHOSPHATE RECEPTOR FAMILY MEMBER"/>
    <property type="match status" value="1"/>
</dbReference>
<accession>A0A914ADW6</accession>
<dbReference type="Proteomes" id="UP000887568">
    <property type="component" value="Unplaced"/>
</dbReference>
<evidence type="ECO:0000313" key="13">
    <source>
        <dbReference type="EnsemblMetazoa" id="XP_038061997.1"/>
    </source>
</evidence>
<dbReference type="GO" id="GO:0005768">
    <property type="term" value="C:endosome"/>
    <property type="evidence" value="ECO:0007669"/>
    <property type="project" value="InterPro"/>
</dbReference>
<evidence type="ECO:0000256" key="9">
    <source>
        <dbReference type="SAM" id="MobiDB-lite"/>
    </source>
</evidence>
<dbReference type="Gene3D" id="2.70.130.10">
    <property type="entry name" value="Mannose-6-phosphate receptor binding domain"/>
    <property type="match status" value="1"/>
</dbReference>
<comment type="subcellular location">
    <subcellularLocation>
        <location evidence="1">Endomembrane system</location>
    </subcellularLocation>
</comment>
<keyword evidence="4 11" id="KW-0732">Signal</keyword>
<dbReference type="RefSeq" id="XP_038061997.1">
    <property type="nucleotide sequence ID" value="XM_038206069.1"/>
</dbReference>
<dbReference type="PANTHER" id="PTHR15071:SF29">
    <property type="entry name" value="CATION-DEPENDENT MANNOSE-6-PHOSPHATE RECEPTOR"/>
    <property type="match status" value="1"/>
</dbReference>
<evidence type="ECO:0000256" key="3">
    <source>
        <dbReference type="ARBA" id="ARBA00022692"/>
    </source>
</evidence>
<evidence type="ECO:0000256" key="5">
    <source>
        <dbReference type="ARBA" id="ARBA00022989"/>
    </source>
</evidence>
<dbReference type="OrthoDB" id="29460at2759"/>
<feature type="chain" id="PRO_5037668043" description="MRH domain-containing protein" evidence="11">
    <location>
        <begin position="20"/>
        <end position="269"/>
    </location>
</feature>
<organism evidence="13 14">
    <name type="scientific">Patiria miniata</name>
    <name type="common">Bat star</name>
    <name type="synonym">Asterina miniata</name>
    <dbReference type="NCBI Taxonomy" id="46514"/>
    <lineage>
        <taxon>Eukaryota</taxon>
        <taxon>Metazoa</taxon>
        <taxon>Echinodermata</taxon>
        <taxon>Eleutherozoa</taxon>
        <taxon>Asterozoa</taxon>
        <taxon>Asteroidea</taxon>
        <taxon>Valvatacea</taxon>
        <taxon>Valvatida</taxon>
        <taxon>Asterinidae</taxon>
        <taxon>Patiria</taxon>
    </lineage>
</organism>
<evidence type="ECO:0000256" key="6">
    <source>
        <dbReference type="ARBA" id="ARBA00023136"/>
    </source>
</evidence>
<dbReference type="GO" id="GO:0019904">
    <property type="term" value="F:protein domain specific binding"/>
    <property type="evidence" value="ECO:0007669"/>
    <property type="project" value="InterPro"/>
</dbReference>
<dbReference type="InterPro" id="IPR000296">
    <property type="entry name" value="Man-6-P_rcpt_cation_dep"/>
</dbReference>
<keyword evidence="2" id="KW-0813">Transport</keyword>
<dbReference type="GO" id="GO:0005802">
    <property type="term" value="C:trans-Golgi network"/>
    <property type="evidence" value="ECO:0007669"/>
    <property type="project" value="TreeGrafter"/>
</dbReference>
<evidence type="ECO:0000259" key="12">
    <source>
        <dbReference type="PROSITE" id="PS51914"/>
    </source>
</evidence>
<dbReference type="AlphaFoldDB" id="A0A914ADW6"/>
<feature type="region of interest" description="Disordered" evidence="9">
    <location>
        <begin position="240"/>
        <end position="269"/>
    </location>
</feature>
<proteinExistence type="predicted"/>
<dbReference type="InterPro" id="IPR044865">
    <property type="entry name" value="MRH_dom"/>
</dbReference>
<feature type="signal peptide" evidence="11">
    <location>
        <begin position="1"/>
        <end position="19"/>
    </location>
</feature>
<keyword evidence="14" id="KW-1185">Reference proteome</keyword>
<dbReference type="CTD" id="4074"/>
<evidence type="ECO:0000256" key="7">
    <source>
        <dbReference type="ARBA" id="ARBA00023157"/>
    </source>
</evidence>